<evidence type="ECO:0000313" key="3">
    <source>
        <dbReference type="EMBL" id="SVC87633.1"/>
    </source>
</evidence>
<dbReference type="AlphaFoldDB" id="A0A382QQ65"/>
<evidence type="ECO:0000256" key="1">
    <source>
        <dbReference type="SAM" id="MobiDB-lite"/>
    </source>
</evidence>
<organism evidence="3">
    <name type="scientific">marine metagenome</name>
    <dbReference type="NCBI Taxonomy" id="408172"/>
    <lineage>
        <taxon>unclassified sequences</taxon>
        <taxon>metagenomes</taxon>
        <taxon>ecological metagenomes</taxon>
    </lineage>
</organism>
<name>A0A382QQ65_9ZZZZ</name>
<reference evidence="3" key="1">
    <citation type="submission" date="2018-05" db="EMBL/GenBank/DDBJ databases">
        <authorList>
            <person name="Lanie J.A."/>
            <person name="Ng W.-L."/>
            <person name="Kazmierczak K.M."/>
            <person name="Andrzejewski T.M."/>
            <person name="Davidsen T.M."/>
            <person name="Wayne K.J."/>
            <person name="Tettelin H."/>
            <person name="Glass J.I."/>
            <person name="Rusch D."/>
            <person name="Podicherti R."/>
            <person name="Tsui H.-C.T."/>
            <person name="Winkler M.E."/>
        </authorList>
    </citation>
    <scope>NUCLEOTIDE SEQUENCE</scope>
</reference>
<dbReference type="Pfam" id="PF07715">
    <property type="entry name" value="Plug"/>
    <property type="match status" value="1"/>
</dbReference>
<dbReference type="EMBL" id="UINC01116117">
    <property type="protein sequence ID" value="SVC87633.1"/>
    <property type="molecule type" value="Genomic_DNA"/>
</dbReference>
<dbReference type="SUPFAM" id="SSF56935">
    <property type="entry name" value="Porins"/>
    <property type="match status" value="1"/>
</dbReference>
<feature type="region of interest" description="Disordered" evidence="1">
    <location>
        <begin position="73"/>
        <end position="99"/>
    </location>
</feature>
<feature type="non-terminal residue" evidence="3">
    <location>
        <position position="190"/>
    </location>
</feature>
<dbReference type="InterPro" id="IPR012910">
    <property type="entry name" value="Plug_dom"/>
</dbReference>
<feature type="compositionally biased region" description="Gly residues" evidence="1">
    <location>
        <begin position="74"/>
        <end position="99"/>
    </location>
</feature>
<evidence type="ECO:0000259" key="2">
    <source>
        <dbReference type="Pfam" id="PF07715"/>
    </source>
</evidence>
<gene>
    <name evidence="3" type="ORF">METZ01_LOCUS340487</name>
</gene>
<feature type="domain" description="TonB-dependent receptor plug" evidence="2">
    <location>
        <begin position="44"/>
        <end position="140"/>
    </location>
</feature>
<protein>
    <recommendedName>
        <fullName evidence="2">TonB-dependent receptor plug domain-containing protein</fullName>
    </recommendedName>
</protein>
<sequence length="190" mass="19792">MAPRITLFLLLLLSLNSVSIAQDNVGDESTIMYPASYFAEWSPVTAQDMLDRIPGLSGGGSFGSSGGFSRFSRGGSGGGGGWSGRGRSGGSRGFGGGNRGSEILINGKRTAGKNNSTGGQLSRITTDQVDYIEIIRGTSGELDVRGSGQVINVVLFDTFTTSTTQYQIGAEQADDNTVTPSVDLSYSGQR</sequence>
<proteinExistence type="predicted"/>
<dbReference type="InterPro" id="IPR037066">
    <property type="entry name" value="Plug_dom_sf"/>
</dbReference>
<accession>A0A382QQ65</accession>
<dbReference type="Gene3D" id="2.170.130.10">
    <property type="entry name" value="TonB-dependent receptor, plug domain"/>
    <property type="match status" value="1"/>
</dbReference>